<evidence type="ECO:0000259" key="1">
    <source>
        <dbReference type="Pfam" id="PF01464"/>
    </source>
</evidence>
<reference evidence="3 4" key="1">
    <citation type="submission" date="2024-08" db="EMBL/GenBank/DDBJ databases">
        <title>Genome mining of Saccharopolyspora cebuensis PGLac3 from Nigerian medicinal plant.</title>
        <authorList>
            <person name="Ezeobiora C.E."/>
            <person name="Igbokwe N.H."/>
            <person name="Amin D.H."/>
            <person name="Mendie U.E."/>
        </authorList>
    </citation>
    <scope>NUCLEOTIDE SEQUENCE [LARGE SCALE GENOMIC DNA]</scope>
    <source>
        <strain evidence="3 4">PGLac3</strain>
    </source>
</reference>
<accession>A0ABV4CPQ6</accession>
<protein>
    <submittedName>
        <fullName evidence="3">Peptidoglycan DD-metalloendopeptidase family protein</fullName>
    </submittedName>
</protein>
<feature type="domain" description="Transglycosylase SLT" evidence="1">
    <location>
        <begin position="93"/>
        <end position="177"/>
    </location>
</feature>
<dbReference type="Gene3D" id="2.70.70.10">
    <property type="entry name" value="Glucose Permease (Domain IIA)"/>
    <property type="match status" value="1"/>
</dbReference>
<evidence type="ECO:0000259" key="2">
    <source>
        <dbReference type="Pfam" id="PF01551"/>
    </source>
</evidence>
<evidence type="ECO:0000313" key="4">
    <source>
        <dbReference type="Proteomes" id="UP001564626"/>
    </source>
</evidence>
<dbReference type="CDD" id="cd13399">
    <property type="entry name" value="Slt35-like"/>
    <property type="match status" value="1"/>
</dbReference>
<organism evidence="3 4">
    <name type="scientific">Saccharopolyspora cebuensis</name>
    <dbReference type="NCBI Taxonomy" id="418759"/>
    <lineage>
        <taxon>Bacteria</taxon>
        <taxon>Bacillati</taxon>
        <taxon>Actinomycetota</taxon>
        <taxon>Actinomycetes</taxon>
        <taxon>Pseudonocardiales</taxon>
        <taxon>Pseudonocardiaceae</taxon>
        <taxon>Saccharopolyspora</taxon>
    </lineage>
</organism>
<keyword evidence="4" id="KW-1185">Reference proteome</keyword>
<dbReference type="Pfam" id="PF01551">
    <property type="entry name" value="Peptidase_M23"/>
    <property type="match status" value="1"/>
</dbReference>
<dbReference type="SUPFAM" id="SSF51261">
    <property type="entry name" value="Duplicated hybrid motif"/>
    <property type="match status" value="1"/>
</dbReference>
<dbReference type="InterPro" id="IPR016047">
    <property type="entry name" value="M23ase_b-sheet_dom"/>
</dbReference>
<dbReference type="InterPro" id="IPR050570">
    <property type="entry name" value="Cell_wall_metabolism_enzyme"/>
</dbReference>
<name>A0ABV4CPQ6_9PSEU</name>
<proteinExistence type="predicted"/>
<dbReference type="RefSeq" id="WP_345365460.1">
    <property type="nucleotide sequence ID" value="NZ_BAABII010000015.1"/>
</dbReference>
<dbReference type="PANTHER" id="PTHR21666:SF270">
    <property type="entry name" value="MUREIN HYDROLASE ACTIVATOR ENVC"/>
    <property type="match status" value="1"/>
</dbReference>
<feature type="domain" description="M23ase beta-sheet core" evidence="2">
    <location>
        <begin position="208"/>
        <end position="302"/>
    </location>
</feature>
<comment type="caution">
    <text evidence="3">The sequence shown here is derived from an EMBL/GenBank/DDBJ whole genome shotgun (WGS) entry which is preliminary data.</text>
</comment>
<dbReference type="InterPro" id="IPR011055">
    <property type="entry name" value="Dup_hybrid_motif"/>
</dbReference>
<dbReference type="EMBL" id="JBGEHV010000064">
    <property type="protein sequence ID" value="MEY8042719.1"/>
    <property type="molecule type" value="Genomic_DNA"/>
</dbReference>
<dbReference type="CDD" id="cd12797">
    <property type="entry name" value="M23_peptidase"/>
    <property type="match status" value="1"/>
</dbReference>
<dbReference type="InterPro" id="IPR008258">
    <property type="entry name" value="Transglycosylase_SLT_dom_1"/>
</dbReference>
<dbReference type="Pfam" id="PF01464">
    <property type="entry name" value="SLT"/>
    <property type="match status" value="1"/>
</dbReference>
<dbReference type="PANTHER" id="PTHR21666">
    <property type="entry name" value="PEPTIDASE-RELATED"/>
    <property type="match status" value="1"/>
</dbReference>
<sequence>MLVKLIATGIAALLFFVVLIAAAAASILTAFTNAGNSGSHQPSPHALADIPADYLALYQQAAPTCPGLDWSILAAIGKVETDHGRSTLPGVAEGTVNHAQAGGPMQFLQPTFDAYDDTIPPGGATPPSRYNPHDAIHAAAAYLCDSGAPEDLYTAIYAYNHADWYVRKVLAQAEQYRTAATVPPQAGGWGVPAQGTCTSGFGPRNGERHNGLDIAAPTGTPIVAATDGTVIDSGPATGYGLWIRIQHPGGVITTYGHNHTNHVQSGQAVRAGQPIGEIGNRGESTGPHLHFQIDAGGQPVDPVTYYQQQGAPSLCG</sequence>
<gene>
    <name evidence="3" type="ORF">AB8O55_25210</name>
</gene>
<dbReference type="SUPFAM" id="SSF53955">
    <property type="entry name" value="Lysozyme-like"/>
    <property type="match status" value="1"/>
</dbReference>
<dbReference type="InterPro" id="IPR023346">
    <property type="entry name" value="Lysozyme-like_dom_sf"/>
</dbReference>
<dbReference type="Proteomes" id="UP001564626">
    <property type="component" value="Unassembled WGS sequence"/>
</dbReference>
<dbReference type="Gene3D" id="1.10.530.10">
    <property type="match status" value="1"/>
</dbReference>
<evidence type="ECO:0000313" key="3">
    <source>
        <dbReference type="EMBL" id="MEY8042719.1"/>
    </source>
</evidence>